<accession>A0A133P194</accession>
<feature type="coiled-coil region" evidence="1">
    <location>
        <begin position="27"/>
        <end position="86"/>
    </location>
</feature>
<dbReference type="InterPro" id="IPR008840">
    <property type="entry name" value="Sipho_Gp157"/>
</dbReference>
<proteinExistence type="predicted"/>
<protein>
    <recommendedName>
        <fullName evidence="4">Siphovirus Gp157 family protein</fullName>
    </recommendedName>
</protein>
<dbReference type="PATRIC" id="fig|851.8.peg.952"/>
<dbReference type="EMBL" id="LRPY01000093">
    <property type="protein sequence ID" value="KXA22292.1"/>
    <property type="molecule type" value="Genomic_DNA"/>
</dbReference>
<name>A0A133P194_FUSNU</name>
<comment type="caution">
    <text evidence="2">The sequence shown here is derived from an EMBL/GenBank/DDBJ whole genome shotgun (WGS) entry which is preliminary data.</text>
</comment>
<keyword evidence="3" id="KW-1185">Reference proteome</keyword>
<keyword evidence="1" id="KW-0175">Coiled coil</keyword>
<evidence type="ECO:0000313" key="2">
    <source>
        <dbReference type="EMBL" id="KXA22292.1"/>
    </source>
</evidence>
<dbReference type="RefSeq" id="WP_060798290.1">
    <property type="nucleotide sequence ID" value="NZ_KQ956682.1"/>
</dbReference>
<dbReference type="Proteomes" id="UP000070401">
    <property type="component" value="Unassembled WGS sequence"/>
</dbReference>
<evidence type="ECO:0008006" key="4">
    <source>
        <dbReference type="Google" id="ProtNLM"/>
    </source>
</evidence>
<organism evidence="2 3">
    <name type="scientific">Fusobacterium nucleatum</name>
    <dbReference type="NCBI Taxonomy" id="851"/>
    <lineage>
        <taxon>Bacteria</taxon>
        <taxon>Fusobacteriati</taxon>
        <taxon>Fusobacteriota</taxon>
        <taxon>Fusobacteriia</taxon>
        <taxon>Fusobacteriales</taxon>
        <taxon>Fusobacteriaceae</taxon>
        <taxon>Fusobacterium</taxon>
    </lineage>
</organism>
<evidence type="ECO:0000313" key="3">
    <source>
        <dbReference type="Proteomes" id="UP000070401"/>
    </source>
</evidence>
<gene>
    <name evidence="2" type="ORF">HMPREF3221_00949</name>
</gene>
<dbReference type="AlphaFoldDB" id="A0A133P194"/>
<dbReference type="Pfam" id="PF05565">
    <property type="entry name" value="Sipho_Gp157"/>
    <property type="match status" value="1"/>
</dbReference>
<sequence length="164" mass="19302">MKLYEIKNDLVETLDLFLECSEDELAIDNCKEMFEFLKEELKSKSDNILKYIRNLDSEKEIILIELERLEKIKKSKENKIKRLKEYLVSIMLELNSKKIETDIGSYGIRKSTKVDILDENKIPTEFVKLKTERVIDKIGIGNYIKTYGEISGARIIENYSLQIR</sequence>
<reference evidence="3" key="1">
    <citation type="submission" date="2016-01" db="EMBL/GenBank/DDBJ databases">
        <authorList>
            <person name="Mitreva M."/>
            <person name="Pepin K.H."/>
            <person name="Mihindukulasuriya K.A."/>
            <person name="Fulton R."/>
            <person name="Fronick C."/>
            <person name="O'Laughlin M."/>
            <person name="Miner T."/>
            <person name="Herter B."/>
            <person name="Rosa B.A."/>
            <person name="Cordes M."/>
            <person name="Tomlinson C."/>
            <person name="Wollam A."/>
            <person name="Palsikar V.B."/>
            <person name="Mardis E.R."/>
            <person name="Wilson R.K."/>
        </authorList>
    </citation>
    <scope>NUCLEOTIDE SEQUENCE [LARGE SCALE GENOMIC DNA]</scope>
    <source>
        <strain evidence="3">MJR7757B</strain>
    </source>
</reference>
<evidence type="ECO:0000256" key="1">
    <source>
        <dbReference type="SAM" id="Coils"/>
    </source>
</evidence>